<dbReference type="InterPro" id="IPR003658">
    <property type="entry name" value="Anti-sigma_ant"/>
</dbReference>
<dbReference type="AlphaFoldDB" id="A0A6G2BHW5"/>
<dbReference type="GO" id="GO:0043856">
    <property type="term" value="F:anti-sigma factor antagonist activity"/>
    <property type="evidence" value="ECO:0007669"/>
    <property type="project" value="InterPro"/>
</dbReference>
<protein>
    <recommendedName>
        <fullName evidence="2">Anti-sigma factor antagonist</fullName>
    </recommendedName>
</protein>
<dbReference type="Pfam" id="PF01740">
    <property type="entry name" value="STAS"/>
    <property type="match status" value="1"/>
</dbReference>
<name>A0A6G2BHW5_9ACTN</name>
<keyword evidence="5" id="KW-1185">Reference proteome</keyword>
<dbReference type="NCBIfam" id="TIGR00377">
    <property type="entry name" value="ant_ant_sig"/>
    <property type="match status" value="1"/>
</dbReference>
<dbReference type="Gene3D" id="3.30.750.24">
    <property type="entry name" value="STAS domain"/>
    <property type="match status" value="1"/>
</dbReference>
<evidence type="ECO:0000256" key="2">
    <source>
        <dbReference type="RuleBase" id="RU003749"/>
    </source>
</evidence>
<evidence type="ECO:0000313" key="4">
    <source>
        <dbReference type="EMBL" id="MTE21840.1"/>
    </source>
</evidence>
<comment type="similarity">
    <text evidence="1 2">Belongs to the anti-sigma-factor antagonist family.</text>
</comment>
<proteinExistence type="inferred from homology"/>
<sequence length="104" mass="11563">MHSLSVAVVRRHDTVVLRPHGDVDHDSAHSLTDALRELERRPLRGLSVDLSRVSFMDSAGLHALVSLDRHCRDRGIRLVLTGVPEQPARLLDVVGLAGFFAIRR</sequence>
<dbReference type="Proteomes" id="UP000473014">
    <property type="component" value="Unassembled WGS sequence"/>
</dbReference>
<evidence type="ECO:0000313" key="5">
    <source>
        <dbReference type="Proteomes" id="UP000473014"/>
    </source>
</evidence>
<dbReference type="InterPro" id="IPR002645">
    <property type="entry name" value="STAS_dom"/>
</dbReference>
<comment type="caution">
    <text evidence="4">The sequence shown here is derived from an EMBL/GenBank/DDBJ whole genome shotgun (WGS) entry which is preliminary data.</text>
</comment>
<dbReference type="SUPFAM" id="SSF52091">
    <property type="entry name" value="SpoIIaa-like"/>
    <property type="match status" value="1"/>
</dbReference>
<evidence type="ECO:0000259" key="3">
    <source>
        <dbReference type="PROSITE" id="PS50801"/>
    </source>
</evidence>
<dbReference type="EMBL" id="WIXO01000001">
    <property type="protein sequence ID" value="MTE21840.1"/>
    <property type="molecule type" value="Genomic_DNA"/>
</dbReference>
<organism evidence="4 5">
    <name type="scientific">Streptomyces taklimakanensis</name>
    <dbReference type="NCBI Taxonomy" id="2569853"/>
    <lineage>
        <taxon>Bacteria</taxon>
        <taxon>Bacillati</taxon>
        <taxon>Actinomycetota</taxon>
        <taxon>Actinomycetes</taxon>
        <taxon>Kitasatosporales</taxon>
        <taxon>Streptomycetaceae</taxon>
        <taxon>Streptomyces</taxon>
    </lineage>
</organism>
<dbReference type="CDD" id="cd07043">
    <property type="entry name" value="STAS_anti-anti-sigma_factors"/>
    <property type="match status" value="1"/>
</dbReference>
<feature type="domain" description="STAS" evidence="3">
    <location>
        <begin position="4"/>
        <end position="104"/>
    </location>
</feature>
<dbReference type="RefSeq" id="WP_162466570.1">
    <property type="nucleotide sequence ID" value="NZ_WIXO01000001.1"/>
</dbReference>
<dbReference type="PROSITE" id="PS50801">
    <property type="entry name" value="STAS"/>
    <property type="match status" value="1"/>
</dbReference>
<accession>A0A6G2BHW5</accession>
<evidence type="ECO:0000256" key="1">
    <source>
        <dbReference type="ARBA" id="ARBA00009013"/>
    </source>
</evidence>
<reference evidence="4 5" key="1">
    <citation type="submission" date="2019-11" db="EMBL/GenBank/DDBJ databases">
        <authorList>
            <person name="Yuan L."/>
        </authorList>
    </citation>
    <scope>NUCLEOTIDE SEQUENCE [LARGE SCALE GENOMIC DNA]</scope>
    <source>
        <strain evidence="4 5">TRM43335</strain>
    </source>
</reference>
<gene>
    <name evidence="4" type="ORF">F0L17_22535</name>
</gene>
<dbReference type="PANTHER" id="PTHR33495">
    <property type="entry name" value="ANTI-SIGMA FACTOR ANTAGONIST TM_1081-RELATED-RELATED"/>
    <property type="match status" value="1"/>
</dbReference>
<dbReference type="InterPro" id="IPR036513">
    <property type="entry name" value="STAS_dom_sf"/>
</dbReference>